<proteinExistence type="inferred from homology"/>
<dbReference type="GO" id="GO:0016887">
    <property type="term" value="F:ATP hydrolysis activity"/>
    <property type="evidence" value="ECO:0007669"/>
    <property type="project" value="InterPro"/>
</dbReference>
<dbReference type="AlphaFoldDB" id="A0A1G7EAI6"/>
<keyword evidence="2" id="KW-0813">Transport</keyword>
<sequence length="254" mass="28174">MTSHIVQTDRLSYSYGDRPVLHEVSLQVPTGSVFGFLGPNGSGKTTTIRLLLGLIHARGHRIKLFGHEIRRHRLPILRRVGALIETPTLYPHLSGWQNLEIGRLARNAKRGQVEKVLEMVGLTRDASRKVSSYSLGMRQRLGIALALLGDPELLILDEPTNGLDPGGIREIRTLLVGLSQSYGKTILISSHLLAEMEKMVTHVAIINAGYLLFQGSIDHLRADQHDRMSDISNDPSYAIPTLEDIFLNLTNPLI</sequence>
<accession>A0A1G7EAI6</accession>
<dbReference type="STRING" id="659014.SAMN04487996_1064"/>
<evidence type="ECO:0000256" key="4">
    <source>
        <dbReference type="ARBA" id="ARBA00022840"/>
    </source>
</evidence>
<dbReference type="InterPro" id="IPR027417">
    <property type="entry name" value="P-loop_NTPase"/>
</dbReference>
<evidence type="ECO:0000259" key="5">
    <source>
        <dbReference type="PROSITE" id="PS50893"/>
    </source>
</evidence>
<dbReference type="InterPro" id="IPR003593">
    <property type="entry name" value="AAA+_ATPase"/>
</dbReference>
<keyword evidence="7" id="KW-1185">Reference proteome</keyword>
<dbReference type="Proteomes" id="UP000198748">
    <property type="component" value="Unassembled WGS sequence"/>
</dbReference>
<evidence type="ECO:0000256" key="2">
    <source>
        <dbReference type="ARBA" id="ARBA00022448"/>
    </source>
</evidence>
<dbReference type="PROSITE" id="PS50893">
    <property type="entry name" value="ABC_TRANSPORTER_2"/>
    <property type="match status" value="1"/>
</dbReference>
<dbReference type="RefSeq" id="WP_229212656.1">
    <property type="nucleotide sequence ID" value="NZ_FNAN01000006.1"/>
</dbReference>
<organism evidence="6 7">
    <name type="scientific">Dyadobacter soli</name>
    <dbReference type="NCBI Taxonomy" id="659014"/>
    <lineage>
        <taxon>Bacteria</taxon>
        <taxon>Pseudomonadati</taxon>
        <taxon>Bacteroidota</taxon>
        <taxon>Cytophagia</taxon>
        <taxon>Cytophagales</taxon>
        <taxon>Spirosomataceae</taxon>
        <taxon>Dyadobacter</taxon>
    </lineage>
</organism>
<protein>
    <submittedName>
        <fullName evidence="6">ABC-2 type transport system ATP-binding protein</fullName>
    </submittedName>
</protein>
<evidence type="ECO:0000256" key="3">
    <source>
        <dbReference type="ARBA" id="ARBA00022741"/>
    </source>
</evidence>
<dbReference type="PANTHER" id="PTHR43335:SF4">
    <property type="entry name" value="ABC TRANSPORTER, ATP-BINDING PROTEIN"/>
    <property type="match status" value="1"/>
</dbReference>
<keyword evidence="3" id="KW-0547">Nucleotide-binding</keyword>
<keyword evidence="4 6" id="KW-0067">ATP-binding</keyword>
<name>A0A1G7EAI6_9BACT</name>
<evidence type="ECO:0000313" key="6">
    <source>
        <dbReference type="EMBL" id="SDE60663.1"/>
    </source>
</evidence>
<dbReference type="SUPFAM" id="SSF52540">
    <property type="entry name" value="P-loop containing nucleoside triphosphate hydrolases"/>
    <property type="match status" value="1"/>
</dbReference>
<comment type="similarity">
    <text evidence="1">Belongs to the ABC transporter superfamily.</text>
</comment>
<dbReference type="EMBL" id="FNAN01000006">
    <property type="protein sequence ID" value="SDE60663.1"/>
    <property type="molecule type" value="Genomic_DNA"/>
</dbReference>
<dbReference type="PROSITE" id="PS00211">
    <property type="entry name" value="ABC_TRANSPORTER_1"/>
    <property type="match status" value="1"/>
</dbReference>
<dbReference type="InterPro" id="IPR017871">
    <property type="entry name" value="ABC_transporter-like_CS"/>
</dbReference>
<dbReference type="InterPro" id="IPR003439">
    <property type="entry name" value="ABC_transporter-like_ATP-bd"/>
</dbReference>
<evidence type="ECO:0000256" key="1">
    <source>
        <dbReference type="ARBA" id="ARBA00005417"/>
    </source>
</evidence>
<dbReference type="PANTHER" id="PTHR43335">
    <property type="entry name" value="ABC TRANSPORTER, ATP-BINDING PROTEIN"/>
    <property type="match status" value="1"/>
</dbReference>
<reference evidence="7" key="1">
    <citation type="submission" date="2016-10" db="EMBL/GenBank/DDBJ databases">
        <authorList>
            <person name="Varghese N."/>
            <person name="Submissions S."/>
        </authorList>
    </citation>
    <scope>NUCLEOTIDE SEQUENCE [LARGE SCALE GENOMIC DNA]</scope>
    <source>
        <strain evidence="7">DSM 25329</strain>
    </source>
</reference>
<feature type="domain" description="ABC transporter" evidence="5">
    <location>
        <begin position="6"/>
        <end position="233"/>
    </location>
</feature>
<dbReference type="Gene3D" id="3.40.50.300">
    <property type="entry name" value="P-loop containing nucleotide triphosphate hydrolases"/>
    <property type="match status" value="1"/>
</dbReference>
<gene>
    <name evidence="6" type="ORF">SAMN04487996_1064</name>
</gene>
<dbReference type="SMART" id="SM00382">
    <property type="entry name" value="AAA"/>
    <property type="match status" value="1"/>
</dbReference>
<evidence type="ECO:0000313" key="7">
    <source>
        <dbReference type="Proteomes" id="UP000198748"/>
    </source>
</evidence>
<dbReference type="GO" id="GO:0005524">
    <property type="term" value="F:ATP binding"/>
    <property type="evidence" value="ECO:0007669"/>
    <property type="project" value="UniProtKB-KW"/>
</dbReference>
<dbReference type="Pfam" id="PF00005">
    <property type="entry name" value="ABC_tran"/>
    <property type="match status" value="1"/>
</dbReference>